<dbReference type="InterPro" id="IPR005119">
    <property type="entry name" value="LysR_subst-bd"/>
</dbReference>
<evidence type="ECO:0000313" key="7">
    <source>
        <dbReference type="Proteomes" id="UP000737171"/>
    </source>
</evidence>
<reference evidence="6 7" key="1">
    <citation type="submission" date="2020-05" db="EMBL/GenBank/DDBJ databases">
        <title>Aquincola sp. isolate from soil.</title>
        <authorList>
            <person name="Han J."/>
            <person name="Kim D.-U."/>
        </authorList>
    </citation>
    <scope>NUCLEOTIDE SEQUENCE [LARGE SCALE GENOMIC DNA]</scope>
    <source>
        <strain evidence="6 7">S2</strain>
    </source>
</reference>
<evidence type="ECO:0000256" key="2">
    <source>
        <dbReference type="ARBA" id="ARBA00023015"/>
    </source>
</evidence>
<dbReference type="Proteomes" id="UP000737171">
    <property type="component" value="Unassembled WGS sequence"/>
</dbReference>
<dbReference type="Pfam" id="PF03466">
    <property type="entry name" value="LysR_substrate"/>
    <property type="match status" value="1"/>
</dbReference>
<dbReference type="Gene3D" id="3.40.190.10">
    <property type="entry name" value="Periplasmic binding protein-like II"/>
    <property type="match status" value="1"/>
</dbReference>
<protein>
    <submittedName>
        <fullName evidence="6">LysR family transcriptional regulator</fullName>
    </submittedName>
</protein>
<keyword evidence="4" id="KW-0804">Transcription</keyword>
<dbReference type="PANTHER" id="PTHR30126:SF2">
    <property type="entry name" value="HTH-TYPE TRANSCRIPTIONAL REGULATOR YJIE"/>
    <property type="match status" value="1"/>
</dbReference>
<comment type="similarity">
    <text evidence="1">Belongs to the LysR transcriptional regulatory family.</text>
</comment>
<dbReference type="InterPro" id="IPR036388">
    <property type="entry name" value="WH-like_DNA-bd_sf"/>
</dbReference>
<comment type="caution">
    <text evidence="6">The sequence shown here is derived from an EMBL/GenBank/DDBJ whole genome shotgun (WGS) entry which is preliminary data.</text>
</comment>
<evidence type="ECO:0000256" key="4">
    <source>
        <dbReference type="ARBA" id="ARBA00023163"/>
    </source>
</evidence>
<dbReference type="PANTHER" id="PTHR30126">
    <property type="entry name" value="HTH-TYPE TRANSCRIPTIONAL REGULATOR"/>
    <property type="match status" value="1"/>
</dbReference>
<sequence>MNLSWLDDFMALAATGNFSRAADERHMTQPAFSRRIRALEEWLGAELFDRSSQPARLTETGHWFRKIAQELQAQVAKVPGEARAIAEASSTTLRFAATHALSFTFLPRWLRQLEAHTNLGPVQLVSDVQQRCEALLLHKQVQFVLAHGHPQVKGPLDEASCPFLVVGSDQLIPVSATDGNGQPTHLIPSDGKAAGLQMLGYSAESGVGRILRAMKGPELERLRAQQVLTAHLASVLRTMALDGRGLAWLPALLIGDDIAAGRLAVAAPDAWRIDLEVRLHRDHAALGRAAEGFWEAAKAASDAA</sequence>
<evidence type="ECO:0000259" key="5">
    <source>
        <dbReference type="PROSITE" id="PS50931"/>
    </source>
</evidence>
<accession>A0ABX2E9I9</accession>
<dbReference type="InterPro" id="IPR036390">
    <property type="entry name" value="WH_DNA-bd_sf"/>
</dbReference>
<dbReference type="Gene3D" id="1.10.10.10">
    <property type="entry name" value="Winged helix-like DNA-binding domain superfamily/Winged helix DNA-binding domain"/>
    <property type="match status" value="1"/>
</dbReference>
<evidence type="ECO:0000313" key="6">
    <source>
        <dbReference type="EMBL" id="NRF65415.1"/>
    </source>
</evidence>
<evidence type="ECO:0000256" key="1">
    <source>
        <dbReference type="ARBA" id="ARBA00009437"/>
    </source>
</evidence>
<dbReference type="SUPFAM" id="SSF46785">
    <property type="entry name" value="Winged helix' DNA-binding domain"/>
    <property type="match status" value="1"/>
</dbReference>
<gene>
    <name evidence="6" type="ORF">HLB44_00310</name>
</gene>
<dbReference type="PROSITE" id="PS50931">
    <property type="entry name" value="HTH_LYSR"/>
    <property type="match status" value="1"/>
</dbReference>
<evidence type="ECO:0000256" key="3">
    <source>
        <dbReference type="ARBA" id="ARBA00023125"/>
    </source>
</evidence>
<proteinExistence type="inferred from homology"/>
<dbReference type="EMBL" id="JABRWJ010000001">
    <property type="protein sequence ID" value="NRF65415.1"/>
    <property type="molecule type" value="Genomic_DNA"/>
</dbReference>
<dbReference type="PRINTS" id="PR00039">
    <property type="entry name" value="HTHLYSR"/>
</dbReference>
<dbReference type="InterPro" id="IPR000847">
    <property type="entry name" value="LysR_HTH_N"/>
</dbReference>
<keyword evidence="7" id="KW-1185">Reference proteome</keyword>
<name>A0ABX2E9I9_9BURK</name>
<keyword evidence="2" id="KW-0805">Transcription regulation</keyword>
<keyword evidence="3" id="KW-0238">DNA-binding</keyword>
<organism evidence="6 7">
    <name type="scientific">Pseudaquabacterium terrae</name>
    <dbReference type="NCBI Taxonomy" id="2732868"/>
    <lineage>
        <taxon>Bacteria</taxon>
        <taxon>Pseudomonadati</taxon>
        <taxon>Pseudomonadota</taxon>
        <taxon>Betaproteobacteria</taxon>
        <taxon>Burkholderiales</taxon>
        <taxon>Sphaerotilaceae</taxon>
        <taxon>Pseudaquabacterium</taxon>
    </lineage>
</organism>
<dbReference type="SUPFAM" id="SSF53850">
    <property type="entry name" value="Periplasmic binding protein-like II"/>
    <property type="match status" value="1"/>
</dbReference>
<feature type="domain" description="HTH lysR-type" evidence="5">
    <location>
        <begin position="1"/>
        <end position="58"/>
    </location>
</feature>
<dbReference type="Pfam" id="PF00126">
    <property type="entry name" value="HTH_1"/>
    <property type="match status" value="1"/>
</dbReference>